<keyword evidence="3" id="KW-0539">Nucleus</keyword>
<comment type="subcellular location">
    <subcellularLocation>
        <location evidence="1">Nucleus</location>
        <location evidence="1">Nucleolus</location>
    </subcellularLocation>
</comment>
<dbReference type="SUPFAM" id="SSF50405">
    <property type="entry name" value="Actin-crosslinking proteins"/>
    <property type="match status" value="1"/>
</dbReference>
<dbReference type="PANTHER" id="PTHR12928:SF0">
    <property type="entry name" value="FSHD REGION GENE 1"/>
    <property type="match status" value="1"/>
</dbReference>
<accession>A0ABM1EV60</accession>
<dbReference type="Proteomes" id="UP000695022">
    <property type="component" value="Unplaced"/>
</dbReference>
<evidence type="ECO:0000256" key="3">
    <source>
        <dbReference type="ARBA" id="ARBA00023242"/>
    </source>
</evidence>
<feature type="region of interest" description="Disordered" evidence="4">
    <location>
        <begin position="1"/>
        <end position="37"/>
    </location>
</feature>
<dbReference type="InterPro" id="IPR010414">
    <property type="entry name" value="FRG1"/>
</dbReference>
<dbReference type="InterPro" id="IPR008999">
    <property type="entry name" value="Actin-crosslinking"/>
</dbReference>
<sequence>MSEYSLVKGGKLNLKGHKEKKRHKKKRKRVEEHEDSEMVQDIASHDGWWAVEKFDEVTGSVAIEVRPHTYVIALDNGLFTTGPPHDEGEGPNPEEVLTAVRVSDSKVALKSGYGKYLSVEKSGVVAGRSDAIGPREMWEPVFENGKLALLACNSCFLSCTEEDGDLIAKSPKVEANEIIKVRTKAEKQTEKKDNQPDIDKGSVKLSELSYVKMFQSFQDRKLRVNEGDRTNLKKAKEDGSLHGMLLDRREKMKADRYCK</sequence>
<dbReference type="Pfam" id="PF06229">
    <property type="entry name" value="FRG1"/>
    <property type="match status" value="1"/>
</dbReference>
<evidence type="ECO:0000256" key="2">
    <source>
        <dbReference type="ARBA" id="ARBA00010878"/>
    </source>
</evidence>
<keyword evidence="5" id="KW-1185">Reference proteome</keyword>
<evidence type="ECO:0000313" key="5">
    <source>
        <dbReference type="Proteomes" id="UP000695022"/>
    </source>
</evidence>
<dbReference type="CDD" id="cd23338">
    <property type="entry name" value="beta-trefoil_FSCN_FRG1"/>
    <property type="match status" value="1"/>
</dbReference>
<dbReference type="RefSeq" id="XP_014676081.1">
    <property type="nucleotide sequence ID" value="XM_014820595.1"/>
</dbReference>
<feature type="compositionally biased region" description="Basic residues" evidence="4">
    <location>
        <begin position="14"/>
        <end position="28"/>
    </location>
</feature>
<evidence type="ECO:0000256" key="1">
    <source>
        <dbReference type="ARBA" id="ARBA00004604"/>
    </source>
</evidence>
<dbReference type="Gene3D" id="2.80.10.50">
    <property type="match status" value="1"/>
</dbReference>
<name>A0ABM1EV60_PRICU</name>
<organism evidence="5 6">
    <name type="scientific">Priapulus caudatus</name>
    <name type="common">Priapulid worm</name>
    <dbReference type="NCBI Taxonomy" id="37621"/>
    <lineage>
        <taxon>Eukaryota</taxon>
        <taxon>Metazoa</taxon>
        <taxon>Ecdysozoa</taxon>
        <taxon>Scalidophora</taxon>
        <taxon>Priapulida</taxon>
        <taxon>Priapulimorpha</taxon>
        <taxon>Priapulimorphida</taxon>
        <taxon>Priapulidae</taxon>
        <taxon>Priapulus</taxon>
    </lineage>
</organism>
<evidence type="ECO:0000256" key="4">
    <source>
        <dbReference type="SAM" id="MobiDB-lite"/>
    </source>
</evidence>
<gene>
    <name evidence="6" type="primary">LOC106816050</name>
</gene>
<evidence type="ECO:0000313" key="6">
    <source>
        <dbReference type="RefSeq" id="XP_014676081.1"/>
    </source>
</evidence>
<comment type="similarity">
    <text evidence="2">Belongs to the FRG1 family.</text>
</comment>
<dbReference type="PANTHER" id="PTHR12928">
    <property type="entry name" value="FRG1 PROTEIN"/>
    <property type="match status" value="1"/>
</dbReference>
<protein>
    <submittedName>
        <fullName evidence="6">Protein FRG1-like</fullName>
    </submittedName>
</protein>
<proteinExistence type="inferred from homology"/>
<reference evidence="6" key="1">
    <citation type="submission" date="2025-08" db="UniProtKB">
        <authorList>
            <consortium name="RefSeq"/>
        </authorList>
    </citation>
    <scope>IDENTIFICATION</scope>
</reference>
<dbReference type="GeneID" id="106816050"/>